<organism evidence="6 7">
    <name type="scientific">Armillaria ostoyae</name>
    <name type="common">Armillaria root rot fungus</name>
    <dbReference type="NCBI Taxonomy" id="47428"/>
    <lineage>
        <taxon>Eukaryota</taxon>
        <taxon>Fungi</taxon>
        <taxon>Dikarya</taxon>
        <taxon>Basidiomycota</taxon>
        <taxon>Agaricomycotina</taxon>
        <taxon>Agaricomycetes</taxon>
        <taxon>Agaricomycetidae</taxon>
        <taxon>Agaricales</taxon>
        <taxon>Marasmiineae</taxon>
        <taxon>Physalacriaceae</taxon>
        <taxon>Armillaria</taxon>
    </lineage>
</organism>
<dbReference type="PANTHER" id="PTHR28263:SF1">
    <property type="entry name" value="GOLGI TO ER TRAFFIC PROTEIN 2"/>
    <property type="match status" value="1"/>
</dbReference>
<dbReference type="OMA" id="NGMKYLQ"/>
<accession>A0A284QW39</accession>
<proteinExistence type="predicted"/>
<keyword evidence="2 5" id="KW-1133">Transmembrane helix</keyword>
<reference evidence="7" key="1">
    <citation type="journal article" date="2017" name="Nat. Ecol. Evol.">
        <title>Genome expansion and lineage-specific genetic innovations in the forest pathogenic fungi Armillaria.</title>
        <authorList>
            <person name="Sipos G."/>
            <person name="Prasanna A.N."/>
            <person name="Walter M.C."/>
            <person name="O'Connor E."/>
            <person name="Balint B."/>
            <person name="Krizsan K."/>
            <person name="Kiss B."/>
            <person name="Hess J."/>
            <person name="Varga T."/>
            <person name="Slot J."/>
            <person name="Riley R."/>
            <person name="Boka B."/>
            <person name="Rigling D."/>
            <person name="Barry K."/>
            <person name="Lee J."/>
            <person name="Mihaltcheva S."/>
            <person name="LaButti K."/>
            <person name="Lipzen A."/>
            <person name="Waldron R."/>
            <person name="Moloney N.M."/>
            <person name="Sperisen C."/>
            <person name="Kredics L."/>
            <person name="Vagvoelgyi C."/>
            <person name="Patrignani A."/>
            <person name="Fitzpatrick D."/>
            <person name="Nagy I."/>
            <person name="Doyle S."/>
            <person name="Anderson J.B."/>
            <person name="Grigoriev I.V."/>
            <person name="Gueldener U."/>
            <person name="Muensterkoetter M."/>
            <person name="Nagy L.G."/>
        </authorList>
    </citation>
    <scope>NUCLEOTIDE SEQUENCE [LARGE SCALE GENOMIC DNA]</scope>
    <source>
        <strain evidence="7">C18/9</strain>
    </source>
</reference>
<sequence>MSSASARAQARRQAILSRGSDRLAKLTTSGRGEDAPAYMHDDPPVPKLSSLSNFTGEETPPSRADPTPPFAPDPSVWSEQQQQQLMQALMGQLPAGTEPPPMPNLADNPLFSNLLAASGGGNGNGGLAGGMPAMGKIPEPVVQPKSLLQKLLPLLHLVVMWGFLAFFVLYKEPQVQEALGGLTNEPRNALWQRWAELGTEKGRIQLVPFFWALTTIQIALHSTRIFVGTDPAPLPFLLNMAVPFLPPQLSSTIVYGWKYLSLFSMLLDDLAGLIVGLGFIVLLASWFAV</sequence>
<protein>
    <recommendedName>
        <fullName evidence="8">Golgi to ER traffic protein 2</fullName>
    </recommendedName>
</protein>
<dbReference type="STRING" id="47428.A0A284QW39"/>
<evidence type="ECO:0000256" key="2">
    <source>
        <dbReference type="ARBA" id="ARBA00022989"/>
    </source>
</evidence>
<dbReference type="AlphaFoldDB" id="A0A284QW39"/>
<feature type="region of interest" description="Disordered" evidence="4">
    <location>
        <begin position="1"/>
        <end position="75"/>
    </location>
</feature>
<dbReference type="OrthoDB" id="5393181at2759"/>
<gene>
    <name evidence="6" type="ORF">ARMOST_03954</name>
</gene>
<evidence type="ECO:0008006" key="8">
    <source>
        <dbReference type="Google" id="ProtNLM"/>
    </source>
</evidence>
<evidence type="ECO:0000256" key="4">
    <source>
        <dbReference type="SAM" id="MobiDB-lite"/>
    </source>
</evidence>
<dbReference type="Pfam" id="PF08690">
    <property type="entry name" value="GET2"/>
    <property type="match status" value="1"/>
</dbReference>
<evidence type="ECO:0000313" key="7">
    <source>
        <dbReference type="Proteomes" id="UP000219338"/>
    </source>
</evidence>
<evidence type="ECO:0000313" key="6">
    <source>
        <dbReference type="EMBL" id="SJL00641.1"/>
    </source>
</evidence>
<dbReference type="EMBL" id="FUEG01000002">
    <property type="protein sequence ID" value="SJL00641.1"/>
    <property type="molecule type" value="Genomic_DNA"/>
</dbReference>
<feature type="compositionally biased region" description="Basic and acidic residues" evidence="4">
    <location>
        <begin position="31"/>
        <end position="44"/>
    </location>
</feature>
<keyword evidence="3 5" id="KW-0472">Membrane</keyword>
<feature type="transmembrane region" description="Helical" evidence="5">
    <location>
        <begin position="269"/>
        <end position="288"/>
    </location>
</feature>
<evidence type="ECO:0000256" key="5">
    <source>
        <dbReference type="SAM" id="Phobius"/>
    </source>
</evidence>
<dbReference type="GO" id="GO:0006890">
    <property type="term" value="P:retrograde vesicle-mediated transport, Golgi to endoplasmic reticulum"/>
    <property type="evidence" value="ECO:0007669"/>
    <property type="project" value="TreeGrafter"/>
</dbReference>
<feature type="compositionally biased region" description="Low complexity" evidence="4">
    <location>
        <begin position="1"/>
        <end position="14"/>
    </location>
</feature>
<keyword evidence="1 5" id="KW-0812">Transmembrane</keyword>
<dbReference type="Proteomes" id="UP000219338">
    <property type="component" value="Unassembled WGS sequence"/>
</dbReference>
<dbReference type="PANTHER" id="PTHR28263">
    <property type="entry name" value="GOLGI TO ER TRAFFIC PROTEIN 2"/>
    <property type="match status" value="1"/>
</dbReference>
<feature type="transmembrane region" description="Helical" evidence="5">
    <location>
        <begin position="151"/>
        <end position="170"/>
    </location>
</feature>
<dbReference type="InterPro" id="IPR028143">
    <property type="entry name" value="Get2/sif1"/>
</dbReference>
<evidence type="ECO:0000256" key="3">
    <source>
        <dbReference type="ARBA" id="ARBA00023136"/>
    </source>
</evidence>
<name>A0A284QW39_ARMOS</name>
<evidence type="ECO:0000256" key="1">
    <source>
        <dbReference type="ARBA" id="ARBA00022692"/>
    </source>
</evidence>
<keyword evidence="7" id="KW-1185">Reference proteome</keyword>